<reference evidence="1" key="2">
    <citation type="journal article" date="2015" name="Fish Shellfish Immunol.">
        <title>Early steps in the European eel (Anguilla anguilla)-Vibrio vulnificus interaction in the gills: Role of the RtxA13 toxin.</title>
        <authorList>
            <person name="Callol A."/>
            <person name="Pajuelo D."/>
            <person name="Ebbesson L."/>
            <person name="Teles M."/>
            <person name="MacKenzie S."/>
            <person name="Amaro C."/>
        </authorList>
    </citation>
    <scope>NUCLEOTIDE SEQUENCE</scope>
</reference>
<sequence length="23" mass="2460">MGSCVGCAGHDTPLLLPTRRYLV</sequence>
<dbReference type="AlphaFoldDB" id="A0A0E9UZ18"/>
<protein>
    <submittedName>
        <fullName evidence="1">Uncharacterized protein</fullName>
    </submittedName>
</protein>
<accession>A0A0E9UZ18</accession>
<name>A0A0E9UZ18_ANGAN</name>
<dbReference type="EMBL" id="GBXM01037530">
    <property type="protein sequence ID" value="JAH71047.1"/>
    <property type="molecule type" value="Transcribed_RNA"/>
</dbReference>
<organism evidence="1">
    <name type="scientific">Anguilla anguilla</name>
    <name type="common">European freshwater eel</name>
    <name type="synonym">Muraena anguilla</name>
    <dbReference type="NCBI Taxonomy" id="7936"/>
    <lineage>
        <taxon>Eukaryota</taxon>
        <taxon>Metazoa</taxon>
        <taxon>Chordata</taxon>
        <taxon>Craniata</taxon>
        <taxon>Vertebrata</taxon>
        <taxon>Euteleostomi</taxon>
        <taxon>Actinopterygii</taxon>
        <taxon>Neopterygii</taxon>
        <taxon>Teleostei</taxon>
        <taxon>Anguilliformes</taxon>
        <taxon>Anguillidae</taxon>
        <taxon>Anguilla</taxon>
    </lineage>
</organism>
<reference evidence="1" key="1">
    <citation type="submission" date="2014-11" db="EMBL/GenBank/DDBJ databases">
        <authorList>
            <person name="Amaro Gonzalez C."/>
        </authorList>
    </citation>
    <scope>NUCLEOTIDE SEQUENCE</scope>
</reference>
<proteinExistence type="predicted"/>
<evidence type="ECO:0000313" key="1">
    <source>
        <dbReference type="EMBL" id="JAH71047.1"/>
    </source>
</evidence>